<protein>
    <recommendedName>
        <fullName evidence="1">F-box domain-containing protein</fullName>
    </recommendedName>
</protein>
<comment type="caution">
    <text evidence="2">The sequence shown here is derived from an EMBL/GenBank/DDBJ whole genome shotgun (WGS) entry which is preliminary data.</text>
</comment>
<evidence type="ECO:0000259" key="1">
    <source>
        <dbReference type="Pfam" id="PF00646"/>
    </source>
</evidence>
<reference evidence="2 3" key="1">
    <citation type="submission" date="2015-12" db="EMBL/GenBank/DDBJ databases">
        <title>The genome of Folsomia candida.</title>
        <authorList>
            <person name="Faddeeva A."/>
            <person name="Derks M.F."/>
            <person name="Anvar Y."/>
            <person name="Smit S."/>
            <person name="Van Straalen N."/>
            <person name="Roelofs D."/>
        </authorList>
    </citation>
    <scope>NUCLEOTIDE SEQUENCE [LARGE SCALE GENOMIC DNA]</scope>
    <source>
        <strain evidence="2 3">VU population</strain>
        <tissue evidence="2">Whole body</tissue>
    </source>
</reference>
<organism evidence="2 3">
    <name type="scientific">Folsomia candida</name>
    <name type="common">Springtail</name>
    <dbReference type="NCBI Taxonomy" id="158441"/>
    <lineage>
        <taxon>Eukaryota</taxon>
        <taxon>Metazoa</taxon>
        <taxon>Ecdysozoa</taxon>
        <taxon>Arthropoda</taxon>
        <taxon>Hexapoda</taxon>
        <taxon>Collembola</taxon>
        <taxon>Entomobryomorpha</taxon>
        <taxon>Isotomoidea</taxon>
        <taxon>Isotomidae</taxon>
        <taxon>Proisotominae</taxon>
        <taxon>Folsomia</taxon>
    </lineage>
</organism>
<dbReference type="CDD" id="cd09917">
    <property type="entry name" value="F-box_SF"/>
    <property type="match status" value="2"/>
</dbReference>
<dbReference type="InterPro" id="IPR001810">
    <property type="entry name" value="F-box_dom"/>
</dbReference>
<name>A0A226D4R0_FOLCA</name>
<dbReference type="Proteomes" id="UP000198287">
    <property type="component" value="Unassembled WGS sequence"/>
</dbReference>
<proteinExistence type="predicted"/>
<dbReference type="SUPFAM" id="SSF81383">
    <property type="entry name" value="F-box domain"/>
    <property type="match status" value="1"/>
</dbReference>
<accession>A0A226D4R0</accession>
<feature type="domain" description="F-box" evidence="1">
    <location>
        <begin position="458"/>
        <end position="482"/>
    </location>
</feature>
<feature type="domain" description="F-box" evidence="1">
    <location>
        <begin position="10"/>
        <end position="40"/>
    </location>
</feature>
<dbReference type="AlphaFoldDB" id="A0A226D4R0"/>
<gene>
    <name evidence="2" type="ORF">Fcan01_26012</name>
</gene>
<evidence type="ECO:0000313" key="2">
    <source>
        <dbReference type="EMBL" id="OXA39246.1"/>
    </source>
</evidence>
<dbReference type="Pfam" id="PF00646">
    <property type="entry name" value="F-box"/>
    <property type="match status" value="2"/>
</dbReference>
<dbReference type="InterPro" id="IPR036047">
    <property type="entry name" value="F-box-like_dom_sf"/>
</dbReference>
<sequence length="663" mass="74982">MSSGGGDEPWKNFPTEVVLKIMQYLSRADLLLSRLVSKNFVPRQIRAALWIFDHSKYLMVGLNLQTKRTDYENGGEFAAGKIQGSELDKKIVPGFVQSHKFGFDTGLEFDTVPECLLEKVRFLSIVLSKKCKECEVQETGRNMRHLATRSIYIGGKFFFRRAFLAGQNGCKKPLCLYISCTGKRETLGMRGARNCNKAQKNKRHLANFTAITDPNHVAGETLGDLDHFQGNSGNLISFCGLNADFDEFYWMDLIIWRNPGLNRICLVKNVTDEGDDTKGKMDSVDCNWITDFQNLRDLTIMNYGIENLAKLPLNLNHLVLLSLVSLENVVWMSENEQELRNFGIAVHEEVADESLLLQMSQIGKPRNAYELVGLNDPPNAEGDPSTSKDAILTPELVRRFIHLPHVENLLFDFVLILSPDHPDDQEKNEEFLTEQIHRLKDRFHHLNTVCNKTPGIMELVIKILKHLPRADLLSSRLVSKDFAPCQVFASVEVINHNKILTVGLKFSGCDTLQDLTIMNYGTRNPAKLPPSLTRVTLESPISLESLVWMSVNLRELRSFQVHLHETVVDEALLLHMAQIGRPWNAYQLVGRAGQADNNAPILMPPLIARFICLPHVEDLLFDLILPDHGDDLVTSAQLLAMQIDRLTDRFQFLKEVCDNSPGI</sequence>
<evidence type="ECO:0000313" key="3">
    <source>
        <dbReference type="Proteomes" id="UP000198287"/>
    </source>
</evidence>
<dbReference type="EMBL" id="LNIX01000040">
    <property type="protein sequence ID" value="OXA39246.1"/>
    <property type="molecule type" value="Genomic_DNA"/>
</dbReference>
<keyword evidence="3" id="KW-1185">Reference proteome</keyword>